<reference evidence="1 2" key="1">
    <citation type="journal article" date="2021" name="Hortic Res">
        <title>High-quality reference genome and annotation aids understanding of berry development for evergreen blueberry (Vaccinium darrowii).</title>
        <authorList>
            <person name="Yu J."/>
            <person name="Hulse-Kemp A.M."/>
            <person name="Babiker E."/>
            <person name="Staton M."/>
        </authorList>
    </citation>
    <scope>NUCLEOTIDE SEQUENCE [LARGE SCALE GENOMIC DNA]</scope>
    <source>
        <strain evidence="2">cv. NJ 8807/NJ 8810</strain>
        <tissue evidence="1">Young leaf</tissue>
    </source>
</reference>
<accession>A0ACB7XIQ8</accession>
<dbReference type="EMBL" id="CM037160">
    <property type="protein sequence ID" value="KAH7840657.1"/>
    <property type="molecule type" value="Genomic_DNA"/>
</dbReference>
<organism evidence="1 2">
    <name type="scientific">Vaccinium darrowii</name>
    <dbReference type="NCBI Taxonomy" id="229202"/>
    <lineage>
        <taxon>Eukaryota</taxon>
        <taxon>Viridiplantae</taxon>
        <taxon>Streptophyta</taxon>
        <taxon>Embryophyta</taxon>
        <taxon>Tracheophyta</taxon>
        <taxon>Spermatophyta</taxon>
        <taxon>Magnoliopsida</taxon>
        <taxon>eudicotyledons</taxon>
        <taxon>Gunneridae</taxon>
        <taxon>Pentapetalae</taxon>
        <taxon>asterids</taxon>
        <taxon>Ericales</taxon>
        <taxon>Ericaceae</taxon>
        <taxon>Vaccinioideae</taxon>
        <taxon>Vaccinieae</taxon>
        <taxon>Vaccinium</taxon>
    </lineage>
</organism>
<gene>
    <name evidence="1" type="ORF">Vadar_019837</name>
</gene>
<comment type="caution">
    <text evidence="1">The sequence shown here is derived from an EMBL/GenBank/DDBJ whole genome shotgun (WGS) entry which is preliminary data.</text>
</comment>
<evidence type="ECO:0000313" key="1">
    <source>
        <dbReference type="EMBL" id="KAH7840657.1"/>
    </source>
</evidence>
<sequence length="86" mass="9830">MKKPTTPTTSSTTTTTGERKIGWLSSNASTFEQRIHEGWFPSFYSMLENETKPQHSKHYESHRIDLKTPTPQFGQCSRTLLRVSLG</sequence>
<protein>
    <submittedName>
        <fullName evidence="1">Uncharacterized protein</fullName>
    </submittedName>
</protein>
<dbReference type="Proteomes" id="UP000828048">
    <property type="component" value="Chromosome 10"/>
</dbReference>
<name>A0ACB7XIQ8_9ERIC</name>
<keyword evidence="2" id="KW-1185">Reference proteome</keyword>
<proteinExistence type="predicted"/>
<evidence type="ECO:0000313" key="2">
    <source>
        <dbReference type="Proteomes" id="UP000828048"/>
    </source>
</evidence>